<dbReference type="PANTHER" id="PTHR43527">
    <property type="entry name" value="4-DIPHOSPHOCYTIDYL-2-C-METHYL-D-ERYTHRITOL KINASE, CHLOROPLASTIC"/>
    <property type="match status" value="1"/>
</dbReference>
<dbReference type="InterPro" id="IPR014721">
    <property type="entry name" value="Ribsml_uS5_D2-typ_fold_subgr"/>
</dbReference>
<evidence type="ECO:0000256" key="1">
    <source>
        <dbReference type="ARBA" id="ARBA00022679"/>
    </source>
</evidence>
<dbReference type="Proteomes" id="UP001494588">
    <property type="component" value="Unassembled WGS sequence"/>
</dbReference>
<dbReference type="InterPro" id="IPR020568">
    <property type="entry name" value="Ribosomal_Su5_D2-typ_SF"/>
</dbReference>
<sequence>MKELKLAPVGSFMHCREGFGEAIGHHGELLQGVFESDGGRLRRGLVSLPCPNLRSKARFLANGEMQVSVSPQSCEKAKRAAALTLNTFAQTGIGGNVTINSNIAIGRGMGSSTADVVATILAVLDYLNVQTSIDRVMQIAVEAETACDSTLFSQHAVLFAQREGLVIEAFTNSLPNVDIISIDAAPAQSVDTVTFKPAEYSHIEIETFRSLLALLRHAIKTSNLKLLGRVATASARINQRFLPKPHLDRIEEIGVRHGAIGMQVAHSGTVVGLMFDPEDEKNAAHMELATRDLRRSGFEQSILHTTSVSCR</sequence>
<dbReference type="RefSeq" id="WP_201662589.1">
    <property type="nucleotide sequence ID" value="NZ_CAJHCS010000071.1"/>
</dbReference>
<dbReference type="InterPro" id="IPR013750">
    <property type="entry name" value="GHMP_kinase_C_dom"/>
</dbReference>
<keyword evidence="2" id="KW-0547">Nucleotide-binding</keyword>
<keyword evidence="1" id="KW-0808">Transferase</keyword>
<proteinExistence type="predicted"/>
<evidence type="ECO:0000256" key="3">
    <source>
        <dbReference type="ARBA" id="ARBA00022777"/>
    </source>
</evidence>
<dbReference type="Pfam" id="PF08544">
    <property type="entry name" value="GHMP_kinases_C"/>
    <property type="match status" value="1"/>
</dbReference>
<protein>
    <submittedName>
        <fullName evidence="7">GHMP kinase</fullName>
    </submittedName>
</protein>
<dbReference type="Gene3D" id="3.30.230.10">
    <property type="match status" value="1"/>
</dbReference>
<evidence type="ECO:0000256" key="4">
    <source>
        <dbReference type="ARBA" id="ARBA00022840"/>
    </source>
</evidence>
<evidence type="ECO:0000256" key="2">
    <source>
        <dbReference type="ARBA" id="ARBA00022741"/>
    </source>
</evidence>
<evidence type="ECO:0000313" key="7">
    <source>
        <dbReference type="EMBL" id="MEM5292447.1"/>
    </source>
</evidence>
<organism evidence="7 8">
    <name type="scientific">Paraburkholderia sabiae</name>
    <dbReference type="NCBI Taxonomy" id="273251"/>
    <lineage>
        <taxon>Bacteria</taxon>
        <taxon>Pseudomonadati</taxon>
        <taxon>Pseudomonadota</taxon>
        <taxon>Betaproteobacteria</taxon>
        <taxon>Burkholderiales</taxon>
        <taxon>Burkholderiaceae</taxon>
        <taxon>Paraburkholderia</taxon>
    </lineage>
</organism>
<dbReference type="PIRSF" id="PIRSF033887">
    <property type="entry name" value="PduX"/>
    <property type="match status" value="1"/>
</dbReference>
<comment type="caution">
    <text evidence="7">The sequence shown here is derived from an EMBL/GenBank/DDBJ whole genome shotgun (WGS) entry which is preliminary data.</text>
</comment>
<feature type="domain" description="GHMP kinase C-terminal" evidence="6">
    <location>
        <begin position="216"/>
        <end position="284"/>
    </location>
</feature>
<dbReference type="EMBL" id="JAZHGC010000094">
    <property type="protein sequence ID" value="MEM5292447.1"/>
    <property type="molecule type" value="Genomic_DNA"/>
</dbReference>
<evidence type="ECO:0000259" key="5">
    <source>
        <dbReference type="Pfam" id="PF00288"/>
    </source>
</evidence>
<evidence type="ECO:0000313" key="8">
    <source>
        <dbReference type="Proteomes" id="UP001494588"/>
    </source>
</evidence>
<dbReference type="SUPFAM" id="SSF54211">
    <property type="entry name" value="Ribosomal protein S5 domain 2-like"/>
    <property type="match status" value="1"/>
</dbReference>
<keyword evidence="8" id="KW-1185">Reference proteome</keyword>
<dbReference type="GO" id="GO:0016301">
    <property type="term" value="F:kinase activity"/>
    <property type="evidence" value="ECO:0007669"/>
    <property type="project" value="UniProtKB-KW"/>
</dbReference>
<feature type="domain" description="GHMP kinase N-terminal" evidence="5">
    <location>
        <begin position="77"/>
        <end position="145"/>
    </location>
</feature>
<dbReference type="Pfam" id="PF00288">
    <property type="entry name" value="GHMP_kinases_N"/>
    <property type="match status" value="1"/>
</dbReference>
<gene>
    <name evidence="7" type="ORF">V4C55_43140</name>
</gene>
<evidence type="ECO:0000259" key="6">
    <source>
        <dbReference type="Pfam" id="PF08544"/>
    </source>
</evidence>
<dbReference type="PANTHER" id="PTHR43527:SF1">
    <property type="entry name" value="L-THREONINE KINASE"/>
    <property type="match status" value="1"/>
</dbReference>
<name>A0ABU9QSH3_9BURK</name>
<dbReference type="InterPro" id="IPR006204">
    <property type="entry name" value="GHMP_kinase_N_dom"/>
</dbReference>
<accession>A0ABU9QSH3</accession>
<dbReference type="InterPro" id="IPR012363">
    <property type="entry name" value="PduX"/>
</dbReference>
<keyword evidence="4" id="KW-0067">ATP-binding</keyword>
<keyword evidence="3 7" id="KW-0418">Kinase</keyword>
<reference evidence="7 8" key="1">
    <citation type="submission" date="2024-01" db="EMBL/GenBank/DDBJ databases">
        <title>The diversity of rhizobia nodulating Mimosa spp. in eleven states of Brazil covering several biomes is determined by host plant, location, and edaphic factors.</title>
        <authorList>
            <person name="Rouws L."/>
            <person name="Barauna A."/>
            <person name="Beukes C."/>
            <person name="De Faria S.M."/>
            <person name="Gross E."/>
            <person name="Dos Reis Junior F.B."/>
            <person name="Simon M."/>
            <person name="Maluk M."/>
            <person name="Odee D.W."/>
            <person name="Kenicer G."/>
            <person name="Young J.P.W."/>
            <person name="Reis V.M."/>
            <person name="Zilli J."/>
            <person name="James E.K."/>
        </authorList>
    </citation>
    <scope>NUCLEOTIDE SEQUENCE [LARGE SCALE GENOMIC DNA]</scope>
    <source>
        <strain evidence="7 8">JPY77</strain>
    </source>
</reference>